<dbReference type="KEGG" id="dov:DSCO28_51470"/>
<proteinExistence type="predicted"/>
<dbReference type="EMBL" id="AP021876">
    <property type="protein sequence ID" value="BBO84581.1"/>
    <property type="molecule type" value="Genomic_DNA"/>
</dbReference>
<reference evidence="1 2" key="1">
    <citation type="submission" date="2019-11" db="EMBL/GenBank/DDBJ databases">
        <title>Comparative genomics of hydrocarbon-degrading Desulfosarcina strains.</title>
        <authorList>
            <person name="Watanabe M."/>
            <person name="Kojima H."/>
            <person name="Fukui M."/>
        </authorList>
    </citation>
    <scope>NUCLEOTIDE SEQUENCE [LARGE SCALE GENOMIC DNA]</scope>
    <source>
        <strain evidence="1 2">28bB2T</strain>
    </source>
</reference>
<accession>A0A5K7ZWU1</accession>
<sequence length="61" mass="6588">MIAINTINTNGEILRKILNSVAGKYNCGVSFSINGGQLHFEGDRDCAEEIVKEALAMFGGR</sequence>
<dbReference type="Proteomes" id="UP000425960">
    <property type="component" value="Chromosome"/>
</dbReference>
<dbReference type="RefSeq" id="WP_155312035.1">
    <property type="nucleotide sequence ID" value="NZ_AP021876.1"/>
</dbReference>
<protein>
    <submittedName>
        <fullName evidence="1">Uncharacterized protein</fullName>
    </submittedName>
</protein>
<name>A0A5K7ZWU1_9BACT</name>
<organism evidence="1 2">
    <name type="scientific">Desulfosarcina ovata subsp. sediminis</name>
    <dbReference type="NCBI Taxonomy" id="885957"/>
    <lineage>
        <taxon>Bacteria</taxon>
        <taxon>Pseudomonadati</taxon>
        <taxon>Thermodesulfobacteriota</taxon>
        <taxon>Desulfobacteria</taxon>
        <taxon>Desulfobacterales</taxon>
        <taxon>Desulfosarcinaceae</taxon>
        <taxon>Desulfosarcina</taxon>
    </lineage>
</organism>
<evidence type="ECO:0000313" key="2">
    <source>
        <dbReference type="Proteomes" id="UP000425960"/>
    </source>
</evidence>
<dbReference type="AlphaFoldDB" id="A0A5K7ZWU1"/>
<evidence type="ECO:0000313" key="1">
    <source>
        <dbReference type="EMBL" id="BBO84581.1"/>
    </source>
</evidence>
<gene>
    <name evidence="1" type="ORF">DSCO28_51470</name>
</gene>